<dbReference type="InterPro" id="IPR011012">
    <property type="entry name" value="Longin-like_dom_sf"/>
</dbReference>
<evidence type="ECO:0000256" key="4">
    <source>
        <dbReference type="ARBA" id="ARBA00023136"/>
    </source>
</evidence>
<proteinExistence type="inferred from homology"/>
<comment type="subcellular location">
    <subcellularLocation>
        <location evidence="8">Endomembrane system</location>
        <topology evidence="8">Lipid-anchor</topology>
        <orientation evidence="8">Cytoplasmic side</orientation>
    </subcellularLocation>
</comment>
<dbReference type="PANTHER" id="PTHR45806:SF1">
    <property type="entry name" value="SYNAPTOBREVIN HOMOLOG YKT6"/>
    <property type="match status" value="1"/>
</dbReference>
<evidence type="ECO:0000256" key="6">
    <source>
        <dbReference type="ARBA" id="ARBA00023288"/>
    </source>
</evidence>
<keyword evidence="5" id="KW-0564">Palmitate</keyword>
<evidence type="ECO:0000259" key="9">
    <source>
        <dbReference type="PROSITE" id="PS50859"/>
    </source>
</evidence>
<evidence type="ECO:0000256" key="7">
    <source>
        <dbReference type="ARBA" id="ARBA00023289"/>
    </source>
</evidence>
<dbReference type="GeneTree" id="ENSGT00950000185203"/>
<dbReference type="Ensembl" id="ENSCAFT00845031584.1">
    <property type="protein sequence ID" value="ENSCAFP00845024724.1"/>
    <property type="gene ID" value="ENSCAFG00845017850.1"/>
</dbReference>
<keyword evidence="3" id="KW-0653">Protein transport</keyword>
<protein>
    <recommendedName>
        <fullName evidence="9">Longin domain-containing protein</fullName>
    </recommendedName>
</protein>
<keyword evidence="7" id="KW-0636">Prenylation</keyword>
<dbReference type="GO" id="GO:0015031">
    <property type="term" value="P:protein transport"/>
    <property type="evidence" value="ECO:0007669"/>
    <property type="project" value="UniProtKB-KW"/>
</dbReference>
<keyword evidence="2" id="KW-0488">Methylation</keyword>
<dbReference type="Proteomes" id="UP000805418">
    <property type="component" value="Chromosome 16"/>
</dbReference>
<keyword evidence="11" id="KW-1185">Reference proteome</keyword>
<dbReference type="AlphaFoldDB" id="A0A8I3NYT3"/>
<dbReference type="InterPro" id="IPR010908">
    <property type="entry name" value="Longin_dom"/>
</dbReference>
<reference evidence="10" key="2">
    <citation type="submission" date="2025-08" db="UniProtKB">
        <authorList>
            <consortium name="Ensembl"/>
        </authorList>
    </citation>
    <scope>IDENTIFICATION</scope>
    <source>
        <strain evidence="10">Boxer</strain>
    </source>
</reference>
<dbReference type="Pfam" id="PF13774">
    <property type="entry name" value="Longin"/>
    <property type="match status" value="1"/>
</dbReference>
<reference evidence="10" key="3">
    <citation type="submission" date="2025-09" db="UniProtKB">
        <authorList>
            <consortium name="Ensembl"/>
        </authorList>
    </citation>
    <scope>IDENTIFICATION</scope>
    <source>
        <strain evidence="10">Boxer</strain>
    </source>
</reference>
<feature type="domain" description="Longin" evidence="9">
    <location>
        <begin position="55"/>
        <end position="113"/>
    </location>
</feature>
<evidence type="ECO:0000256" key="5">
    <source>
        <dbReference type="ARBA" id="ARBA00023139"/>
    </source>
</evidence>
<dbReference type="GO" id="GO:0012505">
    <property type="term" value="C:endomembrane system"/>
    <property type="evidence" value="ECO:0007669"/>
    <property type="project" value="UniProtKB-SubCell"/>
</dbReference>
<reference evidence="10" key="1">
    <citation type="submission" date="2020-03" db="EMBL/GenBank/DDBJ databases">
        <title>Long-read based genome assembly of a Labrador retriever dog.</title>
        <authorList>
            <person name="Eory L."/>
            <person name="Zhang W."/>
            <person name="Schoenebeck J."/>
        </authorList>
    </citation>
    <scope>NUCLEOTIDE SEQUENCE [LARGE SCALE GENOMIC DNA]</scope>
    <source>
        <strain evidence="10">Labrador retriever</strain>
    </source>
</reference>
<accession>A0A8I3NYT3</accession>
<name>A0A8I3NYT3_CANLF</name>
<evidence type="ECO:0000256" key="3">
    <source>
        <dbReference type="ARBA" id="ARBA00022927"/>
    </source>
</evidence>
<organism evidence="10 11">
    <name type="scientific">Canis lupus familiaris</name>
    <name type="common">Dog</name>
    <name type="synonym">Canis familiaris</name>
    <dbReference type="NCBI Taxonomy" id="9615"/>
    <lineage>
        <taxon>Eukaryota</taxon>
        <taxon>Metazoa</taxon>
        <taxon>Chordata</taxon>
        <taxon>Craniata</taxon>
        <taxon>Vertebrata</taxon>
        <taxon>Euteleostomi</taxon>
        <taxon>Mammalia</taxon>
        <taxon>Eutheria</taxon>
        <taxon>Laurasiatheria</taxon>
        <taxon>Carnivora</taxon>
        <taxon>Caniformia</taxon>
        <taxon>Canidae</taxon>
        <taxon>Canis</taxon>
    </lineage>
</organism>
<evidence type="ECO:0000256" key="1">
    <source>
        <dbReference type="ARBA" id="ARBA00008025"/>
    </source>
</evidence>
<evidence type="ECO:0000256" key="8">
    <source>
        <dbReference type="ARBA" id="ARBA00046278"/>
    </source>
</evidence>
<keyword evidence="6" id="KW-0449">Lipoprotein</keyword>
<dbReference type="PANTHER" id="PTHR45806">
    <property type="entry name" value="SYNAPTOBREVIN HOMOLOG YKT6"/>
    <property type="match status" value="1"/>
</dbReference>
<dbReference type="Gene3D" id="3.30.450.50">
    <property type="entry name" value="Longin domain"/>
    <property type="match status" value="1"/>
</dbReference>
<evidence type="ECO:0000313" key="10">
    <source>
        <dbReference type="Ensembl" id="ENSCAFP00845024724.1"/>
    </source>
</evidence>
<keyword evidence="3" id="KW-0813">Transport</keyword>
<dbReference type="CDD" id="cd14824">
    <property type="entry name" value="Longin"/>
    <property type="match status" value="1"/>
</dbReference>
<evidence type="ECO:0000256" key="2">
    <source>
        <dbReference type="ARBA" id="ARBA00022481"/>
    </source>
</evidence>
<keyword evidence="4" id="KW-0472">Membrane</keyword>
<dbReference type="OrthoDB" id="27923at2759"/>
<comment type="similarity">
    <text evidence="1">Belongs to the synaptobrevin family.</text>
</comment>
<evidence type="ECO:0000313" key="11">
    <source>
        <dbReference type="Proteomes" id="UP000805418"/>
    </source>
</evidence>
<dbReference type="PROSITE" id="PS50859">
    <property type="entry name" value="LONGIN"/>
    <property type="match status" value="1"/>
</dbReference>
<dbReference type="SUPFAM" id="SSF64356">
    <property type="entry name" value="SNARE-like"/>
    <property type="match status" value="1"/>
</dbReference>
<sequence>FREQHLDPLSTYATLSVPILLQLLPEVQCLGVHDLHKSTDCGALRERPRASVKAHLCHIFVQHDSLAGMVIMDSEYPFWVAFALPEKVLDEFSKQVDKIEWPIRSPVPSTVSP</sequence>